<comment type="caution">
    <text evidence="8">The sequence shown here is derived from an EMBL/GenBank/DDBJ whole genome shotgun (WGS) entry which is preliminary data.</text>
</comment>
<dbReference type="InterPro" id="IPR036259">
    <property type="entry name" value="MFS_trans_sf"/>
</dbReference>
<evidence type="ECO:0000256" key="6">
    <source>
        <dbReference type="SAM" id="Phobius"/>
    </source>
</evidence>
<dbReference type="GO" id="GO:1904679">
    <property type="term" value="P:myo-inositol import across plasma membrane"/>
    <property type="evidence" value="ECO:0007669"/>
    <property type="project" value="TreeGrafter"/>
</dbReference>
<evidence type="ECO:0000256" key="5">
    <source>
        <dbReference type="ARBA" id="ARBA00023136"/>
    </source>
</evidence>
<evidence type="ECO:0000256" key="3">
    <source>
        <dbReference type="ARBA" id="ARBA00022692"/>
    </source>
</evidence>
<evidence type="ECO:0000313" key="8">
    <source>
        <dbReference type="EMBL" id="ORY68230.1"/>
    </source>
</evidence>
<dbReference type="OrthoDB" id="6339427at2759"/>
<name>A0A1Y2E9H8_9PEZI</name>
<dbReference type="InterPro" id="IPR005828">
    <property type="entry name" value="MFS_sugar_transport-like"/>
</dbReference>
<dbReference type="PANTHER" id="PTHR48020">
    <property type="entry name" value="PROTON MYO-INOSITOL COTRANSPORTER"/>
    <property type="match status" value="1"/>
</dbReference>
<evidence type="ECO:0000256" key="4">
    <source>
        <dbReference type="ARBA" id="ARBA00022989"/>
    </source>
</evidence>
<dbReference type="InParanoid" id="A0A1Y2E9H8"/>
<dbReference type="PROSITE" id="PS50850">
    <property type="entry name" value="MFS"/>
    <property type="match status" value="1"/>
</dbReference>
<dbReference type="RefSeq" id="XP_040718517.1">
    <property type="nucleotide sequence ID" value="XM_040863404.1"/>
</dbReference>
<evidence type="ECO:0000313" key="9">
    <source>
        <dbReference type="Proteomes" id="UP000193689"/>
    </source>
</evidence>
<evidence type="ECO:0000256" key="1">
    <source>
        <dbReference type="ARBA" id="ARBA00004141"/>
    </source>
</evidence>
<evidence type="ECO:0000259" key="7">
    <source>
        <dbReference type="PROSITE" id="PS50850"/>
    </source>
</evidence>
<keyword evidence="5 6" id="KW-0472">Membrane</keyword>
<dbReference type="Proteomes" id="UP000193689">
    <property type="component" value="Unassembled WGS sequence"/>
</dbReference>
<dbReference type="InterPro" id="IPR050814">
    <property type="entry name" value="Myo-inositol_Transporter"/>
</dbReference>
<feature type="transmembrane region" description="Helical" evidence="6">
    <location>
        <begin position="41"/>
        <end position="61"/>
    </location>
</feature>
<feature type="transmembrane region" description="Helical" evidence="6">
    <location>
        <begin position="68"/>
        <end position="91"/>
    </location>
</feature>
<dbReference type="AlphaFoldDB" id="A0A1Y2E9H8"/>
<keyword evidence="9" id="KW-1185">Reference proteome</keyword>
<protein>
    <recommendedName>
        <fullName evidence="7">Major facilitator superfamily (MFS) profile domain-containing protein</fullName>
    </recommendedName>
</protein>
<dbReference type="Gene3D" id="1.20.1250.20">
    <property type="entry name" value="MFS general substrate transporter like domains"/>
    <property type="match status" value="1"/>
</dbReference>
<reference evidence="8 9" key="1">
    <citation type="submission" date="2016-07" db="EMBL/GenBank/DDBJ databases">
        <title>Pervasive Adenine N6-methylation of Active Genes in Fungi.</title>
        <authorList>
            <consortium name="DOE Joint Genome Institute"/>
            <person name="Mondo S.J."/>
            <person name="Dannebaum R.O."/>
            <person name="Kuo R.C."/>
            <person name="Labutti K."/>
            <person name="Haridas S."/>
            <person name="Kuo A."/>
            <person name="Salamov A."/>
            <person name="Ahrendt S.R."/>
            <person name="Lipzen A."/>
            <person name="Sullivan W."/>
            <person name="Andreopoulos W.B."/>
            <person name="Clum A."/>
            <person name="Lindquist E."/>
            <person name="Daum C."/>
            <person name="Ramamoorthy G.K."/>
            <person name="Gryganskyi A."/>
            <person name="Culley D."/>
            <person name="Magnuson J.K."/>
            <person name="James T.Y."/>
            <person name="O'Malley M.A."/>
            <person name="Stajich J.E."/>
            <person name="Spatafora J.W."/>
            <person name="Visel A."/>
            <person name="Grigoriev I.V."/>
        </authorList>
    </citation>
    <scope>NUCLEOTIDE SEQUENCE [LARGE SCALE GENOMIC DNA]</scope>
    <source>
        <strain evidence="8 9">CBS 129021</strain>
    </source>
</reference>
<gene>
    <name evidence="8" type="ORF">BCR38DRAFT_481714</name>
</gene>
<keyword evidence="2" id="KW-0813">Transport</keyword>
<dbReference type="GeneID" id="63779616"/>
<dbReference type="EMBL" id="MCFJ01000003">
    <property type="protein sequence ID" value="ORY68230.1"/>
    <property type="molecule type" value="Genomic_DNA"/>
</dbReference>
<organism evidence="8 9">
    <name type="scientific">Pseudomassariella vexata</name>
    <dbReference type="NCBI Taxonomy" id="1141098"/>
    <lineage>
        <taxon>Eukaryota</taxon>
        <taxon>Fungi</taxon>
        <taxon>Dikarya</taxon>
        <taxon>Ascomycota</taxon>
        <taxon>Pezizomycotina</taxon>
        <taxon>Sordariomycetes</taxon>
        <taxon>Xylariomycetidae</taxon>
        <taxon>Amphisphaeriales</taxon>
        <taxon>Pseudomassariaceae</taxon>
        <taxon>Pseudomassariella</taxon>
    </lineage>
</organism>
<feature type="domain" description="Major facilitator superfamily (MFS) profile" evidence="7">
    <location>
        <begin position="1"/>
        <end position="156"/>
    </location>
</feature>
<comment type="subcellular location">
    <subcellularLocation>
        <location evidence="1">Membrane</location>
        <topology evidence="1">Multi-pass membrane protein</topology>
    </subcellularLocation>
</comment>
<dbReference type="PANTHER" id="PTHR48020:SF22">
    <property type="entry name" value="MAJOR FACILITATOR SUPERFAMILY (MFS) PROFILE DOMAIN-CONTAINING PROTEIN-RELATED"/>
    <property type="match status" value="1"/>
</dbReference>
<dbReference type="SUPFAM" id="SSF103473">
    <property type="entry name" value="MFS general substrate transporter"/>
    <property type="match status" value="1"/>
</dbReference>
<keyword evidence="4 6" id="KW-1133">Transmembrane helix</keyword>
<accession>A0A1Y2E9H8</accession>
<dbReference type="GO" id="GO:0005366">
    <property type="term" value="F:myo-inositol:proton symporter activity"/>
    <property type="evidence" value="ECO:0007669"/>
    <property type="project" value="TreeGrafter"/>
</dbReference>
<sequence length="156" mass="16567">MSLSAVVRVDDRGYDNGVISAVLINLHEDLSHNRPTKEQELIMSIGSDGILVGVIMAGLLADNRGRKFGIYAGCFMFLIGSRLQAAAFSVAQMTVGRFVMGLGDESAAMIIIHPSAPPSPACEAAGFGVVGHHYREKWACIFPALHPAIDQCLAVG</sequence>
<proteinExistence type="predicted"/>
<evidence type="ECO:0000256" key="2">
    <source>
        <dbReference type="ARBA" id="ARBA00022448"/>
    </source>
</evidence>
<keyword evidence="3 6" id="KW-0812">Transmembrane</keyword>
<dbReference type="Pfam" id="PF00083">
    <property type="entry name" value="Sugar_tr"/>
    <property type="match status" value="1"/>
</dbReference>
<dbReference type="InterPro" id="IPR020846">
    <property type="entry name" value="MFS_dom"/>
</dbReference>
<dbReference type="GO" id="GO:0016020">
    <property type="term" value="C:membrane"/>
    <property type="evidence" value="ECO:0007669"/>
    <property type="project" value="UniProtKB-SubCell"/>
</dbReference>